<keyword evidence="8" id="KW-1185">Reference proteome</keyword>
<protein>
    <submittedName>
        <fullName evidence="7">OPT oligopeptide transporter protein</fullName>
    </submittedName>
</protein>
<dbReference type="GO" id="GO:0016020">
    <property type="term" value="C:membrane"/>
    <property type="evidence" value="ECO:0007669"/>
    <property type="project" value="UniProtKB-SubCell"/>
</dbReference>
<feature type="transmembrane region" description="Helical" evidence="6">
    <location>
        <begin position="200"/>
        <end position="217"/>
    </location>
</feature>
<keyword evidence="4 6" id="KW-1133">Transmembrane helix</keyword>
<comment type="caution">
    <text evidence="7">The sequence shown here is derived from an EMBL/GenBank/DDBJ whole genome shotgun (WGS) entry which is preliminary data.</text>
</comment>
<dbReference type="PANTHER" id="PTHR31645">
    <property type="entry name" value="OLIGOPEPTIDE TRANSPORTER YGL114W-RELATED"/>
    <property type="match status" value="1"/>
</dbReference>
<dbReference type="InterPro" id="IPR004813">
    <property type="entry name" value="OPT"/>
</dbReference>
<feature type="transmembrane region" description="Helical" evidence="6">
    <location>
        <begin position="20"/>
        <end position="38"/>
    </location>
</feature>
<dbReference type="STRING" id="1450648.CLORY_21860"/>
<evidence type="ECO:0000313" key="8">
    <source>
        <dbReference type="Proteomes" id="UP000190080"/>
    </source>
</evidence>
<dbReference type="RefSeq" id="WP_079424235.1">
    <property type="nucleotide sequence ID" value="NZ_MZGV01000020.1"/>
</dbReference>
<feature type="transmembrane region" description="Helical" evidence="6">
    <location>
        <begin position="163"/>
        <end position="180"/>
    </location>
</feature>
<dbReference type="InterPro" id="IPR045035">
    <property type="entry name" value="YSL-like"/>
</dbReference>
<organism evidence="7 8">
    <name type="scientific">Clostridium oryzae</name>
    <dbReference type="NCBI Taxonomy" id="1450648"/>
    <lineage>
        <taxon>Bacteria</taxon>
        <taxon>Bacillati</taxon>
        <taxon>Bacillota</taxon>
        <taxon>Clostridia</taxon>
        <taxon>Eubacteriales</taxon>
        <taxon>Clostridiaceae</taxon>
        <taxon>Clostridium</taxon>
    </lineage>
</organism>
<evidence type="ECO:0000256" key="1">
    <source>
        <dbReference type="ARBA" id="ARBA00004141"/>
    </source>
</evidence>
<gene>
    <name evidence="7" type="ORF">CLORY_21860</name>
</gene>
<keyword evidence="3 6" id="KW-0812">Transmembrane</keyword>
<name>A0A1V4IP42_9CLOT</name>
<feature type="transmembrane region" description="Helical" evidence="6">
    <location>
        <begin position="109"/>
        <end position="131"/>
    </location>
</feature>
<feature type="transmembrane region" description="Helical" evidence="6">
    <location>
        <begin position="306"/>
        <end position="339"/>
    </location>
</feature>
<feature type="transmembrane region" description="Helical" evidence="6">
    <location>
        <begin position="75"/>
        <end position="97"/>
    </location>
</feature>
<evidence type="ECO:0000256" key="5">
    <source>
        <dbReference type="ARBA" id="ARBA00023136"/>
    </source>
</evidence>
<sequence>MTNNNEKHFAGVNQLSLRGIIIGVLGSCVITASSMYVALRISSLPWPTIFVAILSMAILKALGKTTFNEINITQTAMSAGAMVAGGLAFTLPGLWITGVWKDKTINTQHFLMVFFIGIAGMLLGTVLTYYLRPKFIEEQQLPYPIGTAAAETIQTGDEGSKKTVVLFSTMGLSAVFTYLRDNLGIIPASLSSKWLYARNINVGIWLSPMAIGIGYIIGALYTGVWFIGALISYLIIVPLGTYFKVFPNAAIAVSFKNTVGIGLMVGTGIGILISFIASIVKKNTNQIANTAKIDKNKSATSNIGKILVIFSVLAAFVLSIICGLNVAASILLILGVFITSAMAATITGQTGINPMEVFGIIVLLAIRIFIKIDTVSAFFIAACVAVSCGYAGDLLNEYKVGYKLGTNPKAQLISQIAGGLVGTVVAAAALFAIIGQFGGVGADKGLPAGQAYAVSQMVNGIGDPKVFMVAALLGVILYLVKIPSMTLGLGMYLSFEISAAVFLGGFIKYIVNRKDNSKDEIGNIAASGFLGGEGITGVAVAIIKMFAGS</sequence>
<dbReference type="AlphaFoldDB" id="A0A1V4IP42"/>
<comment type="subcellular location">
    <subcellularLocation>
        <location evidence="1">Membrane</location>
        <topology evidence="1">Multi-pass membrane protein</topology>
    </subcellularLocation>
</comment>
<dbReference type="Proteomes" id="UP000190080">
    <property type="component" value="Unassembled WGS sequence"/>
</dbReference>
<feature type="transmembrane region" description="Helical" evidence="6">
    <location>
        <begin position="523"/>
        <end position="547"/>
    </location>
</feature>
<keyword evidence="5 6" id="KW-0472">Membrane</keyword>
<evidence type="ECO:0000256" key="3">
    <source>
        <dbReference type="ARBA" id="ARBA00022692"/>
    </source>
</evidence>
<dbReference type="EMBL" id="MZGV01000020">
    <property type="protein sequence ID" value="OPJ61686.1"/>
    <property type="molecule type" value="Genomic_DNA"/>
</dbReference>
<evidence type="ECO:0000256" key="4">
    <source>
        <dbReference type="ARBA" id="ARBA00022989"/>
    </source>
</evidence>
<reference evidence="7 8" key="1">
    <citation type="submission" date="2017-03" db="EMBL/GenBank/DDBJ databases">
        <title>Genome sequence of Clostridium oryzae DSM 28571.</title>
        <authorList>
            <person name="Poehlein A."/>
            <person name="Daniel R."/>
        </authorList>
    </citation>
    <scope>NUCLEOTIDE SEQUENCE [LARGE SCALE GENOMIC DNA]</scope>
    <source>
        <strain evidence="7 8">DSM 28571</strain>
    </source>
</reference>
<evidence type="ECO:0000313" key="7">
    <source>
        <dbReference type="EMBL" id="OPJ61686.1"/>
    </source>
</evidence>
<dbReference type="GO" id="GO:0035673">
    <property type="term" value="F:oligopeptide transmembrane transporter activity"/>
    <property type="evidence" value="ECO:0007669"/>
    <property type="project" value="InterPro"/>
</dbReference>
<feature type="transmembrane region" description="Helical" evidence="6">
    <location>
        <begin position="489"/>
        <end position="511"/>
    </location>
</feature>
<evidence type="ECO:0000256" key="6">
    <source>
        <dbReference type="SAM" id="Phobius"/>
    </source>
</evidence>
<keyword evidence="2" id="KW-0813">Transport</keyword>
<feature type="transmembrane region" description="Helical" evidence="6">
    <location>
        <begin position="44"/>
        <end position="63"/>
    </location>
</feature>
<dbReference type="PANTHER" id="PTHR31645:SF0">
    <property type="entry name" value="OLIGOPEPTIDE TRANSPORTER YGL114W-RELATED"/>
    <property type="match status" value="1"/>
</dbReference>
<feature type="transmembrane region" description="Helical" evidence="6">
    <location>
        <begin position="412"/>
        <end position="434"/>
    </location>
</feature>
<evidence type="ECO:0000256" key="2">
    <source>
        <dbReference type="ARBA" id="ARBA00022448"/>
    </source>
</evidence>
<feature type="transmembrane region" description="Helical" evidence="6">
    <location>
        <begin position="224"/>
        <end position="246"/>
    </location>
</feature>
<proteinExistence type="predicted"/>
<dbReference type="OrthoDB" id="9809340at2"/>
<feature type="transmembrane region" description="Helical" evidence="6">
    <location>
        <begin position="258"/>
        <end position="280"/>
    </location>
</feature>
<feature type="transmembrane region" description="Helical" evidence="6">
    <location>
        <begin position="351"/>
        <end position="370"/>
    </location>
</feature>
<feature type="transmembrane region" description="Helical" evidence="6">
    <location>
        <begin position="375"/>
        <end position="392"/>
    </location>
</feature>
<dbReference type="Pfam" id="PF03169">
    <property type="entry name" value="OPT"/>
    <property type="match status" value="1"/>
</dbReference>
<accession>A0A1V4IP42</accession>
<feature type="transmembrane region" description="Helical" evidence="6">
    <location>
        <begin position="466"/>
        <end position="483"/>
    </location>
</feature>